<keyword evidence="5 7" id="KW-1133">Transmembrane helix</keyword>
<reference evidence="8" key="1">
    <citation type="submission" date="2020-12" db="EMBL/GenBank/DDBJ databases">
        <authorList>
            <person name="Hahn C.J."/>
            <person name="Laso-Perez R."/>
            <person name="Vulcano F."/>
            <person name="Vaziourakis K.-M."/>
            <person name="Stokke R."/>
            <person name="Steen I.H."/>
            <person name="Teske A."/>
            <person name="Boetius A."/>
            <person name="Liebeke M."/>
            <person name="Amann R."/>
            <person name="Knittel K."/>
        </authorList>
    </citation>
    <scope>NUCLEOTIDE SEQUENCE</scope>
    <source>
        <strain evidence="8">Gfbio:c6db26ca-90af-429b-aeed-0e3e8aed0b5e:GoM-Arc1_AMV-AAA_792_C10</strain>
    </source>
</reference>
<organism evidence="8 9">
    <name type="scientific">Candidatus Argoarchaeum ethanivorans</name>
    <dbReference type="NCBI Taxonomy" id="2608793"/>
    <lineage>
        <taxon>Archaea</taxon>
        <taxon>Methanobacteriati</taxon>
        <taxon>Methanobacteriota</taxon>
        <taxon>Stenosarchaea group</taxon>
        <taxon>Methanomicrobia</taxon>
        <taxon>Methanosarcinales</taxon>
        <taxon>Methanosarcinales incertae sedis</taxon>
        <taxon>GOM Arc I cluster</taxon>
        <taxon>Candidatus Argoarchaeum</taxon>
    </lineage>
</organism>
<proteinExistence type="predicted"/>
<evidence type="ECO:0000256" key="6">
    <source>
        <dbReference type="ARBA" id="ARBA00023136"/>
    </source>
</evidence>
<feature type="transmembrane region" description="Helical" evidence="7">
    <location>
        <begin position="46"/>
        <end position="69"/>
    </location>
</feature>
<keyword evidence="4 7" id="KW-0812">Transmembrane</keyword>
<evidence type="ECO:0000256" key="5">
    <source>
        <dbReference type="ARBA" id="ARBA00022989"/>
    </source>
</evidence>
<evidence type="ECO:0000256" key="3">
    <source>
        <dbReference type="ARBA" id="ARBA00022475"/>
    </source>
</evidence>
<sequence length="84" mass="9042">MLSSSLFQGTGKGMTALLVTILRTLILTPLFAAVFAFNIGWGLVGIWWGLVAANAIAVTVAFVWARLYIRKLIKKSSGVTQSLT</sequence>
<dbReference type="PANTHER" id="PTHR43549">
    <property type="entry name" value="MULTIDRUG RESISTANCE PROTEIN YPNP-RELATED"/>
    <property type="match status" value="1"/>
</dbReference>
<evidence type="ECO:0000313" key="8">
    <source>
        <dbReference type="EMBL" id="CAD7767018.1"/>
    </source>
</evidence>
<dbReference type="PANTHER" id="PTHR43549:SF2">
    <property type="entry name" value="MULTIDRUG RESISTANCE PROTEIN NORM-RELATED"/>
    <property type="match status" value="1"/>
</dbReference>
<evidence type="ECO:0000313" key="9">
    <source>
        <dbReference type="Proteomes" id="UP000614580"/>
    </source>
</evidence>
<feature type="transmembrane region" description="Helical" evidence="7">
    <location>
        <begin position="21"/>
        <end position="40"/>
    </location>
</feature>
<evidence type="ECO:0000256" key="1">
    <source>
        <dbReference type="ARBA" id="ARBA00004651"/>
    </source>
</evidence>
<accession>A0A812A0F5</accession>
<comment type="subcellular location">
    <subcellularLocation>
        <location evidence="1">Cell membrane</location>
        <topology evidence="1">Multi-pass membrane protein</topology>
    </subcellularLocation>
</comment>
<evidence type="ECO:0000256" key="7">
    <source>
        <dbReference type="SAM" id="Phobius"/>
    </source>
</evidence>
<protein>
    <submittedName>
        <fullName evidence="8">Uncharacterized protein</fullName>
    </submittedName>
</protein>
<gene>
    <name evidence="8" type="ORF">DNFNHJIP_00424</name>
</gene>
<keyword evidence="2" id="KW-0813">Transport</keyword>
<keyword evidence="6 7" id="KW-0472">Membrane</keyword>
<comment type="caution">
    <text evidence="8">The sequence shown here is derived from an EMBL/GenBank/DDBJ whole genome shotgun (WGS) entry which is preliminary data.</text>
</comment>
<evidence type="ECO:0000256" key="2">
    <source>
        <dbReference type="ARBA" id="ARBA00022448"/>
    </source>
</evidence>
<evidence type="ECO:0000256" key="4">
    <source>
        <dbReference type="ARBA" id="ARBA00022692"/>
    </source>
</evidence>
<dbReference type="AlphaFoldDB" id="A0A812A0F5"/>
<dbReference type="GO" id="GO:0005886">
    <property type="term" value="C:plasma membrane"/>
    <property type="evidence" value="ECO:0007669"/>
    <property type="project" value="UniProtKB-SubCell"/>
</dbReference>
<dbReference type="EMBL" id="CAJHZY010000042">
    <property type="protein sequence ID" value="CAD7767018.1"/>
    <property type="molecule type" value="Genomic_DNA"/>
</dbReference>
<dbReference type="Proteomes" id="UP000614580">
    <property type="component" value="Unassembled WGS sequence"/>
</dbReference>
<name>A0A812A0F5_9EURY</name>
<dbReference type="InterPro" id="IPR052031">
    <property type="entry name" value="Membrane_Transporter-Flippase"/>
</dbReference>
<keyword evidence="3" id="KW-1003">Cell membrane</keyword>